<dbReference type="AlphaFoldDB" id="A0A0W0SE55"/>
<dbReference type="NCBIfam" id="TIGR00426">
    <property type="entry name" value="competence protein ComEA helix-hairpin-helix repeat region"/>
    <property type="match status" value="1"/>
</dbReference>
<dbReference type="InterPro" id="IPR004509">
    <property type="entry name" value="Competence_ComEA_HhH"/>
</dbReference>
<feature type="chain" id="PRO_5006911895" evidence="1">
    <location>
        <begin position="22"/>
        <end position="107"/>
    </location>
</feature>
<proteinExistence type="predicted"/>
<feature type="signal peptide" evidence="1">
    <location>
        <begin position="1"/>
        <end position="21"/>
    </location>
</feature>
<dbReference type="Gene3D" id="1.10.150.280">
    <property type="entry name" value="AF1531-like domain"/>
    <property type="match status" value="1"/>
</dbReference>
<gene>
    <name evidence="2" type="primary">comEA</name>
    <name evidence="2" type="ORF">Lbru_1900</name>
</gene>
<dbReference type="PATRIC" id="fig|29422.6.peg.2028"/>
<dbReference type="InterPro" id="IPR010994">
    <property type="entry name" value="RuvA_2-like"/>
</dbReference>
<name>A0A0W0SE55_9GAMM</name>
<reference evidence="2 3" key="1">
    <citation type="submission" date="2015-11" db="EMBL/GenBank/DDBJ databases">
        <title>Genomic analysis of 38 Legionella species identifies large and diverse effector repertoires.</title>
        <authorList>
            <person name="Burstein D."/>
            <person name="Amaro F."/>
            <person name="Zusman T."/>
            <person name="Lifshitz Z."/>
            <person name="Cohen O."/>
            <person name="Gilbert J.A."/>
            <person name="Pupko T."/>
            <person name="Shuman H.A."/>
            <person name="Segal G."/>
        </authorList>
    </citation>
    <scope>NUCLEOTIDE SEQUENCE [LARGE SCALE GENOMIC DNA]</scope>
    <source>
        <strain evidence="2 3">ATCC 43878</strain>
    </source>
</reference>
<dbReference type="PANTHER" id="PTHR21180:SF32">
    <property type="entry name" value="ENDONUCLEASE_EXONUCLEASE_PHOSPHATASE FAMILY DOMAIN-CONTAINING PROTEIN 1"/>
    <property type="match status" value="1"/>
</dbReference>
<dbReference type="RefSeq" id="WP_058441901.1">
    <property type="nucleotide sequence ID" value="NZ_CAAAHU010000002.1"/>
</dbReference>
<evidence type="ECO:0000313" key="3">
    <source>
        <dbReference type="Proteomes" id="UP000054742"/>
    </source>
</evidence>
<protein>
    <submittedName>
        <fullName evidence="2">Competence protein ComEA</fullName>
    </submittedName>
</protein>
<dbReference type="Proteomes" id="UP000054742">
    <property type="component" value="Unassembled WGS sequence"/>
</dbReference>
<dbReference type="InterPro" id="IPR051675">
    <property type="entry name" value="Endo/Exo/Phosphatase_dom_1"/>
</dbReference>
<comment type="caution">
    <text evidence="2">The sequence shown here is derived from an EMBL/GenBank/DDBJ whole genome shotgun (WGS) entry which is preliminary data.</text>
</comment>
<dbReference type="OrthoDB" id="7510573at2"/>
<dbReference type="GO" id="GO:0015628">
    <property type="term" value="P:protein secretion by the type II secretion system"/>
    <property type="evidence" value="ECO:0007669"/>
    <property type="project" value="TreeGrafter"/>
</dbReference>
<dbReference type="GO" id="GO:0015627">
    <property type="term" value="C:type II protein secretion system complex"/>
    <property type="evidence" value="ECO:0007669"/>
    <property type="project" value="TreeGrafter"/>
</dbReference>
<organism evidence="2 3">
    <name type="scientific">Legionella brunensis</name>
    <dbReference type="NCBI Taxonomy" id="29422"/>
    <lineage>
        <taxon>Bacteria</taxon>
        <taxon>Pseudomonadati</taxon>
        <taxon>Pseudomonadota</taxon>
        <taxon>Gammaproteobacteria</taxon>
        <taxon>Legionellales</taxon>
        <taxon>Legionellaceae</taxon>
        <taxon>Legionella</taxon>
    </lineage>
</organism>
<dbReference type="SUPFAM" id="SSF47781">
    <property type="entry name" value="RuvA domain 2-like"/>
    <property type="match status" value="1"/>
</dbReference>
<evidence type="ECO:0000256" key="1">
    <source>
        <dbReference type="SAM" id="SignalP"/>
    </source>
</evidence>
<accession>A0A0W0SE55</accession>
<sequence>MKANLFAAVLSLCIVSLPIHAKADANSSPTAKAKVFSGKKIDLNKADVSELSKSVKGIGQKRAEAIVHYREEHGNFKSIEDLSQVRGLGKQFVKSHLKQLQEVFIIG</sequence>
<evidence type="ECO:0000313" key="2">
    <source>
        <dbReference type="EMBL" id="KTC81380.1"/>
    </source>
</evidence>
<keyword evidence="1" id="KW-0732">Signal</keyword>
<dbReference type="Pfam" id="PF12836">
    <property type="entry name" value="HHH_3"/>
    <property type="match status" value="1"/>
</dbReference>
<dbReference type="PANTHER" id="PTHR21180">
    <property type="entry name" value="ENDONUCLEASE/EXONUCLEASE/PHOSPHATASE FAMILY DOMAIN-CONTAINING PROTEIN 1"/>
    <property type="match status" value="1"/>
</dbReference>
<keyword evidence="3" id="KW-1185">Reference proteome</keyword>
<dbReference type="EMBL" id="LNXV01000029">
    <property type="protein sequence ID" value="KTC81380.1"/>
    <property type="molecule type" value="Genomic_DNA"/>
</dbReference>
<dbReference type="STRING" id="29422.Lbru_1900"/>